<comment type="caution">
    <text evidence="2">The sequence shown here is derived from an EMBL/GenBank/DDBJ whole genome shotgun (WGS) entry which is preliminary data.</text>
</comment>
<feature type="domain" description="Xylose isomerase-like TIM barrel" evidence="1">
    <location>
        <begin position="25"/>
        <end position="264"/>
    </location>
</feature>
<protein>
    <submittedName>
        <fullName evidence="2">TIM barrel protein</fullName>
    </submittedName>
</protein>
<dbReference type="InterPro" id="IPR036237">
    <property type="entry name" value="Xyl_isomerase-like_sf"/>
</dbReference>
<dbReference type="Proteomes" id="UP001396646">
    <property type="component" value="Unassembled WGS sequence"/>
</dbReference>
<dbReference type="InterPro" id="IPR001719">
    <property type="entry name" value="AP_endonuc_2"/>
</dbReference>
<organism evidence="2 3">
    <name type="scientific">Methanococcoides cohabitans</name>
    <dbReference type="NCBI Taxonomy" id="3136559"/>
    <lineage>
        <taxon>Archaea</taxon>
        <taxon>Methanobacteriati</taxon>
        <taxon>Methanobacteriota</taxon>
        <taxon>Stenosarchaea group</taxon>
        <taxon>Methanomicrobia</taxon>
        <taxon>Methanosarcinales</taxon>
        <taxon>Methanosarcinaceae</taxon>
        <taxon>Methanococcoides</taxon>
    </lineage>
</organism>
<accession>A0ABU9KU60</accession>
<dbReference type="EMBL" id="JBCAUS010000006">
    <property type="protein sequence ID" value="MEL4305942.1"/>
    <property type="molecule type" value="Genomic_DNA"/>
</dbReference>
<gene>
    <name evidence="2" type="ORF">WOA13_08935</name>
</gene>
<sequence>MKELLFGTAGTPLSAKKRGSVEGIQRIRELGLGCMELEFVRGVRMKEGMAERVRATAEEEGVALSVHAPYYINLNSAEDEKIDASIERIYQSARIGALCGASSIVFHPAYYHKQDSEVVMERVNVLLGKLASRLEDEGIDAVLRPETTGKPTQFGSLEETLMMAEAIEGVMPCIDFSHLHARSSGEFNTLEEFRDVLGKVEEYLGKEGLEDMHCHVSGIEYGEKGEKNHLVLRESDYNYTDLMAAFREFGVKGLVICESPNLEEDALLLQDTFRNTDF</sequence>
<evidence type="ECO:0000313" key="2">
    <source>
        <dbReference type="EMBL" id="MEL4305942.1"/>
    </source>
</evidence>
<dbReference type="SUPFAM" id="SSF51658">
    <property type="entry name" value="Xylose isomerase-like"/>
    <property type="match status" value="1"/>
</dbReference>
<dbReference type="PANTHER" id="PTHR21445:SF0">
    <property type="entry name" value="APURINIC-APYRIMIDINIC ENDONUCLEASE"/>
    <property type="match status" value="1"/>
</dbReference>
<name>A0ABU9KU60_9EURY</name>
<keyword evidence="3" id="KW-1185">Reference proteome</keyword>
<dbReference type="CDD" id="cd00019">
    <property type="entry name" value="AP2Ec"/>
    <property type="match status" value="1"/>
</dbReference>
<dbReference type="Pfam" id="PF01261">
    <property type="entry name" value="AP_endonuc_2"/>
    <property type="match status" value="1"/>
</dbReference>
<proteinExistence type="predicted"/>
<dbReference type="Gene3D" id="3.20.20.150">
    <property type="entry name" value="Divalent-metal-dependent TIM barrel enzymes"/>
    <property type="match status" value="1"/>
</dbReference>
<dbReference type="PANTHER" id="PTHR21445">
    <property type="entry name" value="ENDONUCLEASE IV ENDODEOXYRIBONUCLEASE IV"/>
    <property type="match status" value="1"/>
</dbReference>
<reference evidence="2 3" key="1">
    <citation type="submission" date="2024-04" db="EMBL/GenBank/DDBJ databases">
        <title>Methanococcoides sp. LMO-2.</title>
        <authorList>
            <person name="Liang L."/>
        </authorList>
    </citation>
    <scope>NUCLEOTIDE SEQUENCE [LARGE SCALE GENOMIC DNA]</scope>
    <source>
        <strain evidence="2 3">LMO-2</strain>
    </source>
</reference>
<dbReference type="InterPro" id="IPR013022">
    <property type="entry name" value="Xyl_isomerase-like_TIM-brl"/>
</dbReference>
<evidence type="ECO:0000259" key="1">
    <source>
        <dbReference type="Pfam" id="PF01261"/>
    </source>
</evidence>
<evidence type="ECO:0000313" key="3">
    <source>
        <dbReference type="Proteomes" id="UP001396646"/>
    </source>
</evidence>
<dbReference type="RefSeq" id="WP_342127555.1">
    <property type="nucleotide sequence ID" value="NZ_JBCAUS010000006.1"/>
</dbReference>
<dbReference type="SMART" id="SM00518">
    <property type="entry name" value="AP2Ec"/>
    <property type="match status" value="1"/>
</dbReference>